<dbReference type="EMBL" id="JACHEM010000004">
    <property type="protein sequence ID" value="MBB6435754.1"/>
    <property type="molecule type" value="Genomic_DNA"/>
</dbReference>
<dbReference type="Proteomes" id="UP000540423">
    <property type="component" value="Unassembled WGS sequence"/>
</dbReference>
<dbReference type="RefSeq" id="WP_185029500.1">
    <property type="nucleotide sequence ID" value="NZ_BNBN01000007.1"/>
</dbReference>
<reference evidence="1 2" key="1">
    <citation type="submission" date="2020-08" db="EMBL/GenBank/DDBJ databases">
        <title>Genomic Encyclopedia of Type Strains, Phase IV (KMG-IV): sequencing the most valuable type-strain genomes for metagenomic binning, comparative biology and taxonomic classification.</title>
        <authorList>
            <person name="Goeker M."/>
        </authorList>
    </citation>
    <scope>NUCLEOTIDE SEQUENCE [LARGE SCALE GENOMIC DNA]</scope>
    <source>
        <strain evidence="1 2">DSM 40141</strain>
    </source>
</reference>
<keyword evidence="2" id="KW-1185">Reference proteome</keyword>
<protein>
    <submittedName>
        <fullName evidence="1">Uncharacterized protein</fullName>
    </submittedName>
</protein>
<accession>A0A7X0HFW7</accession>
<proteinExistence type="predicted"/>
<organism evidence="1 2">
    <name type="scientific">Streptomyces candidus</name>
    <dbReference type="NCBI Taxonomy" id="67283"/>
    <lineage>
        <taxon>Bacteria</taxon>
        <taxon>Bacillati</taxon>
        <taxon>Actinomycetota</taxon>
        <taxon>Actinomycetes</taxon>
        <taxon>Kitasatosporales</taxon>
        <taxon>Streptomycetaceae</taxon>
        <taxon>Streptomyces</taxon>
    </lineage>
</organism>
<gene>
    <name evidence="1" type="ORF">HNQ79_002211</name>
</gene>
<name>A0A7X0HFW7_9ACTN</name>
<dbReference type="AlphaFoldDB" id="A0A7X0HFW7"/>
<sequence>MKITFTNDGSDRLNVLFEPAGMEHDIPPGDHIVVDWPVPENEALEGSIDHTPPGLVLMPPSYLPLPSWDSAGKELDV</sequence>
<comment type="caution">
    <text evidence="1">The sequence shown here is derived from an EMBL/GenBank/DDBJ whole genome shotgun (WGS) entry which is preliminary data.</text>
</comment>
<evidence type="ECO:0000313" key="2">
    <source>
        <dbReference type="Proteomes" id="UP000540423"/>
    </source>
</evidence>
<evidence type="ECO:0000313" key="1">
    <source>
        <dbReference type="EMBL" id="MBB6435754.1"/>
    </source>
</evidence>